<feature type="domain" description="Aminotransferase class V" evidence="2">
    <location>
        <begin position="4"/>
        <end position="299"/>
    </location>
</feature>
<dbReference type="InterPro" id="IPR015422">
    <property type="entry name" value="PyrdxlP-dep_Trfase_small"/>
</dbReference>
<evidence type="ECO:0000259" key="2">
    <source>
        <dbReference type="Pfam" id="PF00266"/>
    </source>
</evidence>
<dbReference type="PANTHER" id="PTHR43092">
    <property type="entry name" value="L-CYSTEINE DESULFHYDRASE"/>
    <property type="match status" value="1"/>
</dbReference>
<organism evidence="3">
    <name type="scientific">marine metagenome</name>
    <dbReference type="NCBI Taxonomy" id="408172"/>
    <lineage>
        <taxon>unclassified sequences</taxon>
        <taxon>metagenomes</taxon>
        <taxon>ecological metagenomes</taxon>
    </lineage>
</organism>
<gene>
    <name evidence="3" type="ORF">METZ01_LOCUS179359</name>
</gene>
<reference evidence="3" key="1">
    <citation type="submission" date="2018-05" db="EMBL/GenBank/DDBJ databases">
        <authorList>
            <person name="Lanie J.A."/>
            <person name="Ng W.-L."/>
            <person name="Kazmierczak K.M."/>
            <person name="Andrzejewski T.M."/>
            <person name="Davidsen T.M."/>
            <person name="Wayne K.J."/>
            <person name="Tettelin H."/>
            <person name="Glass J.I."/>
            <person name="Rusch D."/>
            <person name="Podicherti R."/>
            <person name="Tsui H.-C.T."/>
            <person name="Winkler M.E."/>
        </authorList>
    </citation>
    <scope>NUCLEOTIDE SEQUENCE</scope>
</reference>
<dbReference type="PANTHER" id="PTHR43092:SF2">
    <property type="entry name" value="HERCYNYLCYSTEINE SULFOXIDE LYASE"/>
    <property type="match status" value="1"/>
</dbReference>
<dbReference type="AlphaFoldDB" id="A0A382CKA3"/>
<dbReference type="EMBL" id="UINC01034920">
    <property type="protein sequence ID" value="SVB26505.1"/>
    <property type="molecule type" value="Genomic_DNA"/>
</dbReference>
<dbReference type="Gene3D" id="3.40.640.10">
    <property type="entry name" value="Type I PLP-dependent aspartate aminotransferase-like (Major domain)"/>
    <property type="match status" value="1"/>
</dbReference>
<name>A0A382CKA3_9ZZZZ</name>
<dbReference type="SUPFAM" id="SSF53383">
    <property type="entry name" value="PLP-dependent transferases"/>
    <property type="match status" value="1"/>
</dbReference>
<dbReference type="InterPro" id="IPR015421">
    <property type="entry name" value="PyrdxlP-dep_Trfase_major"/>
</dbReference>
<dbReference type="Pfam" id="PF00266">
    <property type="entry name" value="Aminotran_5"/>
    <property type="match status" value="1"/>
</dbReference>
<sequence>KILADYLHTTPEQIVITRNTSEGNNLVSSGVELTANDEVIIFNHNHPSNNVAWKEKAKRYDFTVTELEVVNPHPGPEYYIDLVRRSITARTKLLSFTHHTNTVGDLFPAKELCQLAHEHGVLVLVDGAQSFGLMDVNLSDMQPDFYTGSAHKWPCGPKETGVLFINNRAHDKIWPSIHSAGRGDVGISRTFESFGQRDEPAIIAFGEGLKFQQQIGMKTIQARSQELAQSLMEQLKTIEGVTLTTSQDPTLSQAVVVFEATGIDARKMYNALYDNEKIGTAGRANGLRISPHFYNLHSEIDRTVAAIKHYMTTGV</sequence>
<dbReference type="Gene3D" id="3.90.1150.10">
    <property type="entry name" value="Aspartate Aminotransferase, domain 1"/>
    <property type="match status" value="1"/>
</dbReference>
<keyword evidence="1" id="KW-0663">Pyridoxal phosphate</keyword>
<dbReference type="InterPro" id="IPR015424">
    <property type="entry name" value="PyrdxlP-dep_Trfase"/>
</dbReference>
<accession>A0A382CKA3</accession>
<evidence type="ECO:0000313" key="3">
    <source>
        <dbReference type="EMBL" id="SVB26505.1"/>
    </source>
</evidence>
<protein>
    <recommendedName>
        <fullName evidence="2">Aminotransferase class V domain-containing protein</fullName>
    </recommendedName>
</protein>
<feature type="non-terminal residue" evidence="3">
    <location>
        <position position="1"/>
    </location>
</feature>
<dbReference type="InterPro" id="IPR000192">
    <property type="entry name" value="Aminotrans_V_dom"/>
</dbReference>
<evidence type="ECO:0000256" key="1">
    <source>
        <dbReference type="ARBA" id="ARBA00022898"/>
    </source>
</evidence>
<proteinExistence type="predicted"/>